<name>A0A1W1UF35_9DEIO</name>
<evidence type="ECO:0000313" key="1">
    <source>
        <dbReference type="EMBL" id="SMB79706.1"/>
    </source>
</evidence>
<proteinExistence type="predicted"/>
<reference evidence="1 2" key="1">
    <citation type="submission" date="2017-04" db="EMBL/GenBank/DDBJ databases">
        <authorList>
            <person name="Afonso C.L."/>
            <person name="Miller P.J."/>
            <person name="Scott M.A."/>
            <person name="Spackman E."/>
            <person name="Goraichik I."/>
            <person name="Dimitrov K.M."/>
            <person name="Suarez D.L."/>
            <person name="Swayne D.E."/>
        </authorList>
    </citation>
    <scope>NUCLEOTIDE SEQUENCE [LARGE SCALE GENOMIC DNA]</scope>
    <source>
        <strain evidence="1 2">KR-140</strain>
    </source>
</reference>
<evidence type="ECO:0000313" key="2">
    <source>
        <dbReference type="Proteomes" id="UP000192582"/>
    </source>
</evidence>
<evidence type="ECO:0008006" key="3">
    <source>
        <dbReference type="Google" id="ProtNLM"/>
    </source>
</evidence>
<dbReference type="EMBL" id="FWWU01000004">
    <property type="protein sequence ID" value="SMB79706.1"/>
    <property type="molecule type" value="Genomic_DNA"/>
</dbReference>
<dbReference type="Proteomes" id="UP000192582">
    <property type="component" value="Unassembled WGS sequence"/>
</dbReference>
<sequence>MVRKRLISVREGGVLILPGELLELYRFGSEVEIEATEGGLLLRAVVPQMDFAAANAKLFAEKRGLLERPSRA</sequence>
<keyword evidence="2" id="KW-1185">Reference proteome</keyword>
<dbReference type="AlphaFoldDB" id="A0A1W1UF35"/>
<protein>
    <recommendedName>
        <fullName evidence="3">AbrB/MazE/SpoVT family DNA-binding domain-containing protein</fullName>
    </recommendedName>
</protein>
<organism evidence="1 2">
    <name type="scientific">Deinococcus hopiensis KR-140</name>
    <dbReference type="NCBI Taxonomy" id="695939"/>
    <lineage>
        <taxon>Bacteria</taxon>
        <taxon>Thermotogati</taxon>
        <taxon>Deinococcota</taxon>
        <taxon>Deinococci</taxon>
        <taxon>Deinococcales</taxon>
        <taxon>Deinococcaceae</taxon>
        <taxon>Deinococcus</taxon>
    </lineage>
</organism>
<gene>
    <name evidence="1" type="ORF">SAMN00790413_05308</name>
</gene>
<dbReference type="STRING" id="695939.SAMN00790413_05308"/>
<accession>A0A1W1UF35</accession>